<dbReference type="SUPFAM" id="SSF51182">
    <property type="entry name" value="RmlC-like cupins"/>
    <property type="match status" value="1"/>
</dbReference>
<organism evidence="1 2">
    <name type="scientific">Clostridium intestinale DSM 6191</name>
    <dbReference type="NCBI Taxonomy" id="1121320"/>
    <lineage>
        <taxon>Bacteria</taxon>
        <taxon>Bacillati</taxon>
        <taxon>Bacillota</taxon>
        <taxon>Clostridia</taxon>
        <taxon>Eubacteriales</taxon>
        <taxon>Clostridiaceae</taxon>
        <taxon>Clostridium</taxon>
    </lineage>
</organism>
<accession>A0A1M5W032</accession>
<evidence type="ECO:0000313" key="1">
    <source>
        <dbReference type="EMBL" id="SHH80882.1"/>
    </source>
</evidence>
<dbReference type="RefSeq" id="WP_073017086.1">
    <property type="nucleotide sequence ID" value="NZ_FQXU01000004.1"/>
</dbReference>
<dbReference type="Proteomes" id="UP000184241">
    <property type="component" value="Unassembled WGS sequence"/>
</dbReference>
<dbReference type="EMBL" id="FQXU01000004">
    <property type="protein sequence ID" value="SHH80882.1"/>
    <property type="molecule type" value="Genomic_DNA"/>
</dbReference>
<dbReference type="CDD" id="cd02208">
    <property type="entry name" value="cupin_RmlC-like"/>
    <property type="match status" value="1"/>
</dbReference>
<dbReference type="InterPro" id="IPR014710">
    <property type="entry name" value="RmlC-like_jellyroll"/>
</dbReference>
<evidence type="ECO:0000313" key="2">
    <source>
        <dbReference type="Proteomes" id="UP000184241"/>
    </source>
</evidence>
<protein>
    <recommendedName>
        <fullName evidence="3">Cupin domain-containing protein</fullName>
    </recommendedName>
</protein>
<evidence type="ECO:0008006" key="3">
    <source>
        <dbReference type="Google" id="ProtNLM"/>
    </source>
</evidence>
<proteinExistence type="predicted"/>
<name>A0A1M5W032_9CLOT</name>
<dbReference type="InterPro" id="IPR011051">
    <property type="entry name" value="RmlC_Cupin_sf"/>
</dbReference>
<sequence>MELDIFTKLDGISVTKENKTDVDYFIFDEFEIHLNKIPPNTKQEYHKHKIIEEVLVVTKGELIVKWKENESIEERTVLKDNIVRVKKSIHTIENHTDEWAEFIVFRMVPSGEDKREVIKKDKVIIDI</sequence>
<reference evidence="1 2" key="1">
    <citation type="submission" date="2016-11" db="EMBL/GenBank/DDBJ databases">
        <authorList>
            <person name="Jaros S."/>
            <person name="Januszkiewicz K."/>
            <person name="Wedrychowicz H."/>
        </authorList>
    </citation>
    <scope>NUCLEOTIDE SEQUENCE [LARGE SCALE GENOMIC DNA]</scope>
    <source>
        <strain evidence="1 2">DSM 6191</strain>
    </source>
</reference>
<dbReference type="Gene3D" id="2.60.120.10">
    <property type="entry name" value="Jelly Rolls"/>
    <property type="match status" value="1"/>
</dbReference>
<dbReference type="AlphaFoldDB" id="A0A1M5W032"/>
<gene>
    <name evidence="1" type="ORF">SAMN02745941_00867</name>
</gene>